<feature type="compositionally biased region" description="Basic and acidic residues" evidence="22">
    <location>
        <begin position="410"/>
        <end position="421"/>
    </location>
</feature>
<evidence type="ECO:0000256" key="5">
    <source>
        <dbReference type="ARBA" id="ARBA00022676"/>
    </source>
</evidence>
<accession>A0A4T2BS80</accession>
<dbReference type="RefSeq" id="WP_136642839.1">
    <property type="nucleotide sequence ID" value="NZ_QYRT01000029.1"/>
</dbReference>
<sequence>MNKKDATLTSRDPVISSLQPRPQAVPSSVSVGLRTARITLAKAAPMVSSNFYLLLGVTLFMVAFGLMMVLSSSSVGSKIDDSSSFSVFLRQGTYALVGIPLLLVASRLPSTFWKRSAWIVLAGGCLLQLLVIASPLGVTVNGNRNWLQLGSLPALQPSELIKVGVVLWLGMFLSRKQHRIAQFSQALMPTILVTGTAIVLVAIGGDLGTSVILIGIVLGALFFAGIPLRHLALLTAISATIAILTALSRPNRVSRILAFLQPSTADYSGTGWQIQNGYFALGDGGIFGVGLGNSKAKWSWLPAVDTDFIFAVIGEELGLIGGCLVLILIIVLGVAFLRIIRATPDPFARVVTASILVWIVGQALVNIAVVLGMLPVLGVPLPLISAGGTALISSLLAIGIVLSLSRETDTRDPLPRRMPELHRRRAQRTGPTSRVPAK</sequence>
<comment type="function">
    <text evidence="21">Peptidoglycan polymerase that is essential for cell division.</text>
</comment>
<reference evidence="24 25" key="1">
    <citation type="journal article" date="2019" name="Microorganisms">
        <title>Systematic Affiliation and Genome Analysis of Subtercola vilae DB165(T) with Particular Emphasis on Cold Adaptation of an Isolate from a High-Altitude Cold Volcano Lake.</title>
        <authorList>
            <person name="Villalobos A.S."/>
            <person name="Wiese J."/>
            <person name="Imhoff J.F."/>
            <person name="Dorador C."/>
            <person name="Keller A."/>
            <person name="Hentschel U."/>
        </authorList>
    </citation>
    <scope>NUCLEOTIDE SEQUENCE [LARGE SCALE GENOMIC DNA]</scope>
    <source>
        <strain evidence="24 25">DB165</strain>
    </source>
</reference>
<dbReference type="GO" id="GO:0051301">
    <property type="term" value="P:cell division"/>
    <property type="evidence" value="ECO:0007669"/>
    <property type="project" value="UniProtKB-KW"/>
</dbReference>
<dbReference type="GO" id="GO:0008360">
    <property type="term" value="P:regulation of cell shape"/>
    <property type="evidence" value="ECO:0007669"/>
    <property type="project" value="UniProtKB-KW"/>
</dbReference>
<keyword evidence="3" id="KW-1003">Cell membrane</keyword>
<feature type="transmembrane region" description="Helical" evidence="23">
    <location>
        <begin position="117"/>
        <end position="138"/>
    </location>
</feature>
<evidence type="ECO:0000256" key="17">
    <source>
        <dbReference type="ARBA" id="ARBA00041185"/>
    </source>
</evidence>
<keyword evidence="12" id="KW-0131">Cell cycle</keyword>
<evidence type="ECO:0000256" key="15">
    <source>
        <dbReference type="ARBA" id="ARBA00033270"/>
    </source>
</evidence>
<feature type="transmembrane region" description="Helical" evidence="23">
    <location>
        <begin position="351"/>
        <end position="377"/>
    </location>
</feature>
<dbReference type="GO" id="GO:0032153">
    <property type="term" value="C:cell division site"/>
    <property type="evidence" value="ECO:0007669"/>
    <property type="project" value="TreeGrafter"/>
</dbReference>
<organism evidence="24 25">
    <name type="scientific">Subtercola vilae</name>
    <dbReference type="NCBI Taxonomy" id="2056433"/>
    <lineage>
        <taxon>Bacteria</taxon>
        <taxon>Bacillati</taxon>
        <taxon>Actinomycetota</taxon>
        <taxon>Actinomycetes</taxon>
        <taxon>Micrococcales</taxon>
        <taxon>Microbacteriaceae</taxon>
        <taxon>Subtercola</taxon>
    </lineage>
</organism>
<comment type="pathway">
    <text evidence="2">Cell wall biogenesis; peptidoglycan biosynthesis.</text>
</comment>
<evidence type="ECO:0000256" key="20">
    <source>
        <dbReference type="ARBA" id="ARBA00049902"/>
    </source>
</evidence>
<evidence type="ECO:0000256" key="11">
    <source>
        <dbReference type="ARBA" id="ARBA00023136"/>
    </source>
</evidence>
<dbReference type="GO" id="GO:0015648">
    <property type="term" value="F:lipid-linked peptidoglycan transporter activity"/>
    <property type="evidence" value="ECO:0007669"/>
    <property type="project" value="TreeGrafter"/>
</dbReference>
<dbReference type="PROSITE" id="PS00428">
    <property type="entry name" value="FTSW_RODA_SPOVE"/>
    <property type="match status" value="1"/>
</dbReference>
<keyword evidence="11 23" id="KW-0472">Membrane</keyword>
<comment type="similarity">
    <text evidence="16">Belongs to the SEDS family. FtsW subfamily.</text>
</comment>
<evidence type="ECO:0000256" key="2">
    <source>
        <dbReference type="ARBA" id="ARBA00004752"/>
    </source>
</evidence>
<dbReference type="InterPro" id="IPR001182">
    <property type="entry name" value="FtsW/RodA"/>
</dbReference>
<keyword evidence="4" id="KW-0132">Cell division</keyword>
<dbReference type="EC" id="2.4.99.28" evidence="19"/>
<evidence type="ECO:0000256" key="18">
    <source>
        <dbReference type="ARBA" id="ARBA00041418"/>
    </source>
</evidence>
<feature type="transmembrane region" description="Helical" evidence="23">
    <location>
        <begin position="383"/>
        <end position="404"/>
    </location>
</feature>
<dbReference type="GO" id="GO:0071555">
    <property type="term" value="P:cell wall organization"/>
    <property type="evidence" value="ECO:0007669"/>
    <property type="project" value="UniProtKB-KW"/>
</dbReference>
<evidence type="ECO:0000256" key="12">
    <source>
        <dbReference type="ARBA" id="ARBA00023306"/>
    </source>
</evidence>
<feature type="transmembrane region" description="Helical" evidence="23">
    <location>
        <begin position="51"/>
        <end position="75"/>
    </location>
</feature>
<keyword evidence="5" id="KW-0328">Glycosyltransferase</keyword>
<evidence type="ECO:0000256" key="16">
    <source>
        <dbReference type="ARBA" id="ARBA00038053"/>
    </source>
</evidence>
<feature type="transmembrane region" description="Helical" evidence="23">
    <location>
        <begin position="317"/>
        <end position="339"/>
    </location>
</feature>
<comment type="catalytic activity">
    <reaction evidence="20">
        <text>[GlcNAc-(1-&gt;4)-Mur2Ac(oyl-L-Ala-gamma-D-Glu-L-Lys-D-Ala-D-Ala)](n)-di-trans,octa-cis-undecaprenyl diphosphate + beta-D-GlcNAc-(1-&gt;4)-Mur2Ac(oyl-L-Ala-gamma-D-Glu-L-Lys-D-Ala-D-Ala)-di-trans,octa-cis-undecaprenyl diphosphate = [GlcNAc-(1-&gt;4)-Mur2Ac(oyl-L-Ala-gamma-D-Glu-L-Lys-D-Ala-D-Ala)](n+1)-di-trans,octa-cis-undecaprenyl diphosphate + di-trans,octa-cis-undecaprenyl diphosphate + H(+)</text>
        <dbReference type="Rhea" id="RHEA:23708"/>
        <dbReference type="Rhea" id="RHEA-COMP:9602"/>
        <dbReference type="Rhea" id="RHEA-COMP:9603"/>
        <dbReference type="ChEBI" id="CHEBI:15378"/>
        <dbReference type="ChEBI" id="CHEBI:58405"/>
        <dbReference type="ChEBI" id="CHEBI:60033"/>
        <dbReference type="ChEBI" id="CHEBI:78435"/>
        <dbReference type="EC" id="2.4.99.28"/>
    </reaction>
</comment>
<keyword evidence="13" id="KW-0961">Cell wall biogenesis/degradation</keyword>
<evidence type="ECO:0000256" key="19">
    <source>
        <dbReference type="ARBA" id="ARBA00044770"/>
    </source>
</evidence>
<keyword evidence="9" id="KW-0573">Peptidoglycan synthesis</keyword>
<keyword evidence="8" id="KW-0133">Cell shape</keyword>
<comment type="subcellular location">
    <subcellularLocation>
        <location evidence="1">Cell membrane</location>
        <topology evidence="1">Multi-pass membrane protein</topology>
    </subcellularLocation>
</comment>
<dbReference type="Proteomes" id="UP000306192">
    <property type="component" value="Unassembled WGS sequence"/>
</dbReference>
<dbReference type="GO" id="GO:0005886">
    <property type="term" value="C:plasma membrane"/>
    <property type="evidence" value="ECO:0007669"/>
    <property type="project" value="UniProtKB-SubCell"/>
</dbReference>
<evidence type="ECO:0000256" key="4">
    <source>
        <dbReference type="ARBA" id="ARBA00022618"/>
    </source>
</evidence>
<dbReference type="GO" id="GO:0008955">
    <property type="term" value="F:peptidoglycan glycosyltransferase activity"/>
    <property type="evidence" value="ECO:0007669"/>
    <property type="project" value="UniProtKB-EC"/>
</dbReference>
<feature type="transmembrane region" description="Helical" evidence="23">
    <location>
        <begin position="87"/>
        <end position="105"/>
    </location>
</feature>
<evidence type="ECO:0000256" key="9">
    <source>
        <dbReference type="ARBA" id="ARBA00022984"/>
    </source>
</evidence>
<protein>
    <recommendedName>
        <fullName evidence="17">Probable peptidoglycan glycosyltransferase FtsW</fullName>
        <ecNumber evidence="19">2.4.99.28</ecNumber>
    </recommendedName>
    <alternativeName>
        <fullName evidence="18">Cell division protein FtsW</fullName>
    </alternativeName>
    <alternativeName>
        <fullName evidence="15">Cell wall polymerase</fullName>
    </alternativeName>
    <alternativeName>
        <fullName evidence="14">Peptidoglycan polymerase</fullName>
    </alternativeName>
</protein>
<dbReference type="OrthoDB" id="9768187at2"/>
<feature type="region of interest" description="Disordered" evidence="22">
    <location>
        <begin position="410"/>
        <end position="438"/>
    </location>
</feature>
<dbReference type="AlphaFoldDB" id="A0A4T2BS80"/>
<dbReference type="GO" id="GO:0009252">
    <property type="term" value="P:peptidoglycan biosynthetic process"/>
    <property type="evidence" value="ECO:0007669"/>
    <property type="project" value="UniProtKB-KW"/>
</dbReference>
<dbReference type="NCBIfam" id="TIGR02614">
    <property type="entry name" value="ftsW"/>
    <property type="match status" value="1"/>
</dbReference>
<keyword evidence="7 23" id="KW-0812">Transmembrane</keyword>
<keyword evidence="10 23" id="KW-1133">Transmembrane helix</keyword>
<keyword evidence="25" id="KW-1185">Reference proteome</keyword>
<comment type="caution">
    <text evidence="24">The sequence shown here is derived from an EMBL/GenBank/DDBJ whole genome shotgun (WGS) entry which is preliminary data.</text>
</comment>
<evidence type="ECO:0000256" key="1">
    <source>
        <dbReference type="ARBA" id="ARBA00004651"/>
    </source>
</evidence>
<evidence type="ECO:0000313" key="24">
    <source>
        <dbReference type="EMBL" id="TIH33889.1"/>
    </source>
</evidence>
<evidence type="ECO:0000256" key="3">
    <source>
        <dbReference type="ARBA" id="ARBA00022475"/>
    </source>
</evidence>
<feature type="transmembrane region" description="Helical" evidence="23">
    <location>
        <begin position="231"/>
        <end position="248"/>
    </location>
</feature>
<gene>
    <name evidence="24" type="primary">ftsW</name>
    <name evidence="24" type="ORF">D4765_13585</name>
</gene>
<dbReference type="Pfam" id="PF01098">
    <property type="entry name" value="FTSW_RODA_SPOVE"/>
    <property type="match status" value="1"/>
</dbReference>
<evidence type="ECO:0000256" key="14">
    <source>
        <dbReference type="ARBA" id="ARBA00032370"/>
    </source>
</evidence>
<evidence type="ECO:0000313" key="25">
    <source>
        <dbReference type="Proteomes" id="UP000306192"/>
    </source>
</evidence>
<dbReference type="PANTHER" id="PTHR30474">
    <property type="entry name" value="CELL CYCLE PROTEIN"/>
    <property type="match status" value="1"/>
</dbReference>
<evidence type="ECO:0000256" key="23">
    <source>
        <dbReference type="SAM" id="Phobius"/>
    </source>
</evidence>
<evidence type="ECO:0000256" key="10">
    <source>
        <dbReference type="ARBA" id="ARBA00022989"/>
    </source>
</evidence>
<feature type="transmembrane region" description="Helical" evidence="23">
    <location>
        <begin position="186"/>
        <end position="203"/>
    </location>
</feature>
<evidence type="ECO:0000256" key="7">
    <source>
        <dbReference type="ARBA" id="ARBA00022692"/>
    </source>
</evidence>
<proteinExistence type="inferred from homology"/>
<dbReference type="InterPro" id="IPR018365">
    <property type="entry name" value="Cell_cycle_FtsW-rel_CS"/>
</dbReference>
<dbReference type="InterPro" id="IPR013437">
    <property type="entry name" value="FtsW"/>
</dbReference>
<feature type="transmembrane region" description="Helical" evidence="23">
    <location>
        <begin position="209"/>
        <end position="226"/>
    </location>
</feature>
<keyword evidence="6" id="KW-0808">Transferase</keyword>
<name>A0A4T2BS80_9MICO</name>
<evidence type="ECO:0000256" key="21">
    <source>
        <dbReference type="ARBA" id="ARBA00049966"/>
    </source>
</evidence>
<feature type="transmembrane region" description="Helical" evidence="23">
    <location>
        <begin position="158"/>
        <end position="174"/>
    </location>
</feature>
<evidence type="ECO:0000256" key="6">
    <source>
        <dbReference type="ARBA" id="ARBA00022679"/>
    </source>
</evidence>
<dbReference type="PANTHER" id="PTHR30474:SF2">
    <property type="entry name" value="PEPTIDOGLYCAN GLYCOSYLTRANSFERASE FTSW-RELATED"/>
    <property type="match status" value="1"/>
</dbReference>
<dbReference type="EMBL" id="QYRT01000029">
    <property type="protein sequence ID" value="TIH33889.1"/>
    <property type="molecule type" value="Genomic_DNA"/>
</dbReference>
<evidence type="ECO:0000256" key="13">
    <source>
        <dbReference type="ARBA" id="ARBA00023316"/>
    </source>
</evidence>
<evidence type="ECO:0000256" key="8">
    <source>
        <dbReference type="ARBA" id="ARBA00022960"/>
    </source>
</evidence>
<evidence type="ECO:0000256" key="22">
    <source>
        <dbReference type="SAM" id="MobiDB-lite"/>
    </source>
</evidence>